<dbReference type="AlphaFoldDB" id="A0A8H6K833"/>
<keyword evidence="4 7" id="KW-0472">Membrane</keyword>
<evidence type="ECO:0000259" key="8">
    <source>
        <dbReference type="Pfam" id="PF20684"/>
    </source>
</evidence>
<sequence>MEPSPDIVQAFGPPPDGLDITESSVAENNVAVIILAALATVAVALRLYARFLQGHGLHPDDWTIILSLLLIGATVGLSILGGSHGAGNHIWSFTLPDLKPIFKTLYAYTFIYASSCAATKISILLFYQRIFLPGPSTSLSFKLSLAAGYFLSLAYPVIVWATMANACRPIAYYWEQFVGAEGECIDLNVFYLALGIVDMGYDVVVLLIPIPQILKLQMSGRKKVAVCGVMLLGSFVCVASILRIHHLHTFTQSPDLTRQMGPVFIWSAVEPAVAIVSACLPHLAPLRRLVRNKLSSTQGSGGPSAGSTPWRSRKSGTESQKGAALFTIGGSRFSSYGDGRVKTEDEEDEIGLTERGGKGGVKSVSGSREDVSSRASVVQASFAQADRTN</sequence>
<feature type="transmembrane region" description="Helical" evidence="7">
    <location>
        <begin position="224"/>
        <end position="244"/>
    </location>
</feature>
<dbReference type="Pfam" id="PF20684">
    <property type="entry name" value="Fung_rhodopsin"/>
    <property type="match status" value="1"/>
</dbReference>
<keyword evidence="10" id="KW-1185">Reference proteome</keyword>
<dbReference type="PANTHER" id="PTHR33048">
    <property type="entry name" value="PTH11-LIKE INTEGRAL MEMBRANE PROTEIN (AFU_ORTHOLOGUE AFUA_5G11245)"/>
    <property type="match status" value="1"/>
</dbReference>
<feature type="transmembrane region" description="Helical" evidence="7">
    <location>
        <begin position="61"/>
        <end position="85"/>
    </location>
</feature>
<evidence type="ECO:0000256" key="6">
    <source>
        <dbReference type="SAM" id="MobiDB-lite"/>
    </source>
</evidence>
<evidence type="ECO:0000256" key="3">
    <source>
        <dbReference type="ARBA" id="ARBA00022989"/>
    </source>
</evidence>
<dbReference type="PANTHER" id="PTHR33048:SF163">
    <property type="entry name" value="INTEGRAL MEMBRANE PROTEIN (AFU_ORTHOLOGUE AFUA_8G05510)"/>
    <property type="match status" value="1"/>
</dbReference>
<evidence type="ECO:0000256" key="4">
    <source>
        <dbReference type="ARBA" id="ARBA00023136"/>
    </source>
</evidence>
<protein>
    <submittedName>
        <fullName evidence="9">Pth11-like integral membrane protein</fullName>
    </submittedName>
</protein>
<evidence type="ECO:0000256" key="1">
    <source>
        <dbReference type="ARBA" id="ARBA00004141"/>
    </source>
</evidence>
<comment type="subcellular location">
    <subcellularLocation>
        <location evidence="1">Membrane</location>
        <topology evidence="1">Multi-pass membrane protein</topology>
    </subcellularLocation>
</comment>
<keyword evidence="2 7" id="KW-0812">Transmembrane</keyword>
<dbReference type="EMBL" id="WIGM01000397">
    <property type="protein sequence ID" value="KAF6826537.1"/>
    <property type="molecule type" value="Genomic_DNA"/>
</dbReference>
<dbReference type="InterPro" id="IPR052337">
    <property type="entry name" value="SAT4-like"/>
</dbReference>
<gene>
    <name evidence="9" type="ORF">CMUS01_09402</name>
</gene>
<dbReference type="InterPro" id="IPR049326">
    <property type="entry name" value="Rhodopsin_dom_fungi"/>
</dbReference>
<feature type="compositionally biased region" description="Polar residues" evidence="6">
    <location>
        <begin position="373"/>
        <end position="389"/>
    </location>
</feature>
<organism evidence="9 10">
    <name type="scientific">Colletotrichum musicola</name>
    <dbReference type="NCBI Taxonomy" id="2175873"/>
    <lineage>
        <taxon>Eukaryota</taxon>
        <taxon>Fungi</taxon>
        <taxon>Dikarya</taxon>
        <taxon>Ascomycota</taxon>
        <taxon>Pezizomycotina</taxon>
        <taxon>Sordariomycetes</taxon>
        <taxon>Hypocreomycetidae</taxon>
        <taxon>Glomerellales</taxon>
        <taxon>Glomerellaceae</taxon>
        <taxon>Colletotrichum</taxon>
        <taxon>Colletotrichum orchidearum species complex</taxon>
    </lineage>
</organism>
<comment type="caution">
    <text evidence="9">The sequence shown here is derived from an EMBL/GenBank/DDBJ whole genome shotgun (WGS) entry which is preliminary data.</text>
</comment>
<comment type="similarity">
    <text evidence="5">Belongs to the SAT4 family.</text>
</comment>
<keyword evidence="3 7" id="KW-1133">Transmembrane helix</keyword>
<feature type="region of interest" description="Disordered" evidence="6">
    <location>
        <begin position="333"/>
        <end position="389"/>
    </location>
</feature>
<evidence type="ECO:0000256" key="5">
    <source>
        <dbReference type="ARBA" id="ARBA00038359"/>
    </source>
</evidence>
<dbReference type="Proteomes" id="UP000639643">
    <property type="component" value="Unassembled WGS sequence"/>
</dbReference>
<dbReference type="GO" id="GO:0016020">
    <property type="term" value="C:membrane"/>
    <property type="evidence" value="ECO:0007669"/>
    <property type="project" value="UniProtKB-SubCell"/>
</dbReference>
<name>A0A8H6K833_9PEZI</name>
<evidence type="ECO:0000313" key="10">
    <source>
        <dbReference type="Proteomes" id="UP000639643"/>
    </source>
</evidence>
<reference evidence="9" key="1">
    <citation type="journal article" date="2020" name="Phytopathology">
        <title>Genome Sequence Resources of Colletotrichum truncatum, C. plurivorum, C. musicola, and C. sojae: Four Species Pathogenic to Soybean (Glycine max).</title>
        <authorList>
            <person name="Rogerio F."/>
            <person name="Boufleur T.R."/>
            <person name="Ciampi-Guillardi M."/>
            <person name="Sukno S.A."/>
            <person name="Thon M.R."/>
            <person name="Massola Junior N.S."/>
            <person name="Baroncelli R."/>
        </authorList>
    </citation>
    <scope>NUCLEOTIDE SEQUENCE</scope>
    <source>
        <strain evidence="9">LFN0074</strain>
    </source>
</reference>
<feature type="transmembrane region" description="Helical" evidence="7">
    <location>
        <begin position="30"/>
        <end position="49"/>
    </location>
</feature>
<evidence type="ECO:0000256" key="7">
    <source>
        <dbReference type="SAM" id="Phobius"/>
    </source>
</evidence>
<feature type="domain" description="Rhodopsin" evidence="8">
    <location>
        <begin position="45"/>
        <end position="286"/>
    </location>
</feature>
<proteinExistence type="inferred from homology"/>
<feature type="transmembrane region" description="Helical" evidence="7">
    <location>
        <begin position="264"/>
        <end position="284"/>
    </location>
</feature>
<dbReference type="OrthoDB" id="5329176at2759"/>
<evidence type="ECO:0000313" key="9">
    <source>
        <dbReference type="EMBL" id="KAF6826537.1"/>
    </source>
</evidence>
<evidence type="ECO:0000256" key="2">
    <source>
        <dbReference type="ARBA" id="ARBA00022692"/>
    </source>
</evidence>
<feature type="transmembrane region" description="Helical" evidence="7">
    <location>
        <begin position="189"/>
        <end position="212"/>
    </location>
</feature>
<accession>A0A8H6K833</accession>
<feature type="transmembrane region" description="Helical" evidence="7">
    <location>
        <begin position="105"/>
        <end position="127"/>
    </location>
</feature>
<feature type="transmembrane region" description="Helical" evidence="7">
    <location>
        <begin position="139"/>
        <end position="163"/>
    </location>
</feature>
<feature type="region of interest" description="Disordered" evidence="6">
    <location>
        <begin position="294"/>
        <end position="321"/>
    </location>
</feature>